<dbReference type="RefSeq" id="WP_062975929.1">
    <property type="nucleotide sequence ID" value="NZ_JAAXOS010000002.1"/>
</dbReference>
<comment type="caution">
    <text evidence="2">The sequence shown here is derived from an EMBL/GenBank/DDBJ whole genome shotgun (WGS) entry which is preliminary data.</text>
</comment>
<dbReference type="GO" id="GO:0061503">
    <property type="term" value="F:tRNA threonylcarbamoyladenosine dehydratase"/>
    <property type="evidence" value="ECO:0007669"/>
    <property type="project" value="TreeGrafter"/>
</dbReference>
<name>A0A7X6L0A2_9NOCA</name>
<dbReference type="InterPro" id="IPR045886">
    <property type="entry name" value="ThiF/MoeB/HesA"/>
</dbReference>
<dbReference type="Proteomes" id="UP000540698">
    <property type="component" value="Unassembled WGS sequence"/>
</dbReference>
<dbReference type="EMBL" id="JAAXOS010000002">
    <property type="protein sequence ID" value="NKY25499.1"/>
    <property type="molecule type" value="Genomic_DNA"/>
</dbReference>
<sequence>MGDDRNRVAEYRPLILDPADPADARTLAGLRDYPHVEFRDLRESLRAERRKMVAAPDFREGPEADRWIYYPWRAAVVGLPGPRTFRSIRLDRNRNKLTGAEQERLAEGTIGIIGQSAGNAIAQLLALEGVCGGLRLADLDEIELSNLNRVAGTLFDIGVNKAVVTARRIAELDPYLPVEIFADGVDENSVDEFLDGLVIVVEECDSLDMKLVIREAAARHRIPVLMETSDRGLLDVERFDLEPGRPAFHGLLGEVRAQDLRGLTSREKAPFVVKLLGAAGLSPRLGASLVEVGETVTSWPQLAGDVTLGAASVVAAVRRIGLGMKLASGRVRVDVERHLDELADPPPNDEPVWAEAPPEPVAGPVESVLACAQRAPSGGNMQPWSLRAEAGEISIELAPQHSTAMDIGYRGSAVALGAAVYNARVAAAAHGILGPHEFVEGPPGSGRLIARLRLGDGRSAELAADYPAVLRRETNRRIGTGAGPADGVLDTLTAVAESAGAHVRAVMDRQDIEEAARLLGDSDRIRYLTPRLYEEMLAEVRWASDDDPETGIDARSLELTDDEWAAFEITTRADVMAQLRSWAGGSALGKYTGDRVRSSSAILAVTFDGIHPRLTDYAAAGAAVARVWVQAERLGLSVQPISPVYLYARRHGELAAISPDFADTLASLQGRFLDLLEVPEHETMALVLRLSYASAATVRSRRRPVLGVDTSS</sequence>
<evidence type="ECO:0000259" key="1">
    <source>
        <dbReference type="Pfam" id="PF00899"/>
    </source>
</evidence>
<organism evidence="2 3">
    <name type="scientific">Nocardia gamkensis</name>
    <dbReference type="NCBI Taxonomy" id="352869"/>
    <lineage>
        <taxon>Bacteria</taxon>
        <taxon>Bacillati</taxon>
        <taxon>Actinomycetota</taxon>
        <taxon>Actinomycetes</taxon>
        <taxon>Mycobacteriales</taxon>
        <taxon>Nocardiaceae</taxon>
        <taxon>Nocardia</taxon>
    </lineage>
</organism>
<dbReference type="InterPro" id="IPR000415">
    <property type="entry name" value="Nitroreductase-like"/>
</dbReference>
<dbReference type="GO" id="GO:0016491">
    <property type="term" value="F:oxidoreductase activity"/>
    <property type="evidence" value="ECO:0007669"/>
    <property type="project" value="InterPro"/>
</dbReference>
<dbReference type="GO" id="GO:0008641">
    <property type="term" value="F:ubiquitin-like modifier activating enzyme activity"/>
    <property type="evidence" value="ECO:0007669"/>
    <property type="project" value="InterPro"/>
</dbReference>
<keyword evidence="3" id="KW-1185">Reference proteome</keyword>
<feature type="domain" description="THIF-type NAD/FAD binding fold" evidence="1">
    <location>
        <begin position="92"/>
        <end position="225"/>
    </location>
</feature>
<dbReference type="Gene3D" id="3.40.109.10">
    <property type="entry name" value="NADH Oxidase"/>
    <property type="match status" value="1"/>
</dbReference>
<dbReference type="CDD" id="cd01483">
    <property type="entry name" value="E1_enzyme_family"/>
    <property type="match status" value="1"/>
</dbReference>
<proteinExistence type="predicted"/>
<reference evidence="2 3" key="1">
    <citation type="submission" date="2020-04" db="EMBL/GenBank/DDBJ databases">
        <title>MicrobeNet Type strains.</title>
        <authorList>
            <person name="Nicholson A.C."/>
        </authorList>
    </citation>
    <scope>NUCLEOTIDE SEQUENCE [LARGE SCALE GENOMIC DNA]</scope>
    <source>
        <strain evidence="2 3">DSM 44956</strain>
    </source>
</reference>
<evidence type="ECO:0000313" key="3">
    <source>
        <dbReference type="Proteomes" id="UP000540698"/>
    </source>
</evidence>
<dbReference type="SUPFAM" id="SSF55469">
    <property type="entry name" value="FMN-dependent nitroreductase-like"/>
    <property type="match status" value="2"/>
</dbReference>
<dbReference type="PANTHER" id="PTHR43267:SF3">
    <property type="entry name" value="THIF PROTEIN"/>
    <property type="match status" value="1"/>
</dbReference>
<protein>
    <submittedName>
        <fullName evidence="2">Rv1355c family protein</fullName>
    </submittedName>
</protein>
<dbReference type="PANTHER" id="PTHR43267">
    <property type="entry name" value="TRNA THREONYLCARBAMOYLADENOSINE DEHYDRATASE"/>
    <property type="match status" value="1"/>
</dbReference>
<gene>
    <name evidence="2" type="ORF">HGB38_04515</name>
</gene>
<dbReference type="NCBIfam" id="NF005901">
    <property type="entry name" value="PRK07877.1"/>
    <property type="match status" value="1"/>
</dbReference>
<dbReference type="SUPFAM" id="SSF69572">
    <property type="entry name" value="Activating enzymes of the ubiquitin-like proteins"/>
    <property type="match status" value="1"/>
</dbReference>
<dbReference type="GO" id="GO:0061504">
    <property type="term" value="P:cyclic threonylcarbamoyladenosine biosynthetic process"/>
    <property type="evidence" value="ECO:0007669"/>
    <property type="project" value="TreeGrafter"/>
</dbReference>
<dbReference type="InterPro" id="IPR000594">
    <property type="entry name" value="ThiF_NAD_FAD-bd"/>
</dbReference>
<accession>A0A7X6L0A2</accession>
<dbReference type="AlphaFoldDB" id="A0A7X6L0A2"/>
<dbReference type="Gene3D" id="3.40.50.720">
    <property type="entry name" value="NAD(P)-binding Rossmann-like Domain"/>
    <property type="match status" value="1"/>
</dbReference>
<evidence type="ECO:0000313" key="2">
    <source>
        <dbReference type="EMBL" id="NKY25499.1"/>
    </source>
</evidence>
<dbReference type="InterPro" id="IPR035985">
    <property type="entry name" value="Ubiquitin-activating_enz"/>
</dbReference>
<dbReference type="Pfam" id="PF00899">
    <property type="entry name" value="ThiF"/>
    <property type="match status" value="1"/>
</dbReference>